<accession>A0A8S5M5I3</accession>
<proteinExistence type="predicted"/>
<organism evidence="1">
    <name type="scientific">Podoviridae sp. ctaNW81</name>
    <dbReference type="NCBI Taxonomy" id="2826562"/>
    <lineage>
        <taxon>Viruses</taxon>
        <taxon>Duplodnaviria</taxon>
        <taxon>Heunggongvirae</taxon>
        <taxon>Uroviricota</taxon>
        <taxon>Caudoviricetes</taxon>
    </lineage>
</organism>
<reference evidence="1" key="1">
    <citation type="journal article" date="2021" name="Proc. Natl. Acad. Sci. U.S.A.">
        <title>A Catalog of Tens of Thousands of Viruses from Human Metagenomes Reveals Hidden Associations with Chronic Diseases.</title>
        <authorList>
            <person name="Tisza M.J."/>
            <person name="Buck C.B."/>
        </authorList>
    </citation>
    <scope>NUCLEOTIDE SEQUENCE</scope>
    <source>
        <strain evidence="1">CtaNW81</strain>
    </source>
</reference>
<protein>
    <submittedName>
        <fullName evidence="1">Uncharacterized protein</fullName>
    </submittedName>
</protein>
<dbReference type="EMBL" id="BK014826">
    <property type="protein sequence ID" value="DAD77478.1"/>
    <property type="molecule type" value="Genomic_DNA"/>
</dbReference>
<evidence type="ECO:0000313" key="1">
    <source>
        <dbReference type="EMBL" id="DAD77478.1"/>
    </source>
</evidence>
<sequence>MKSLFNFYLDSEDKTLATEKLERLVGKKNKGLLASFIRTQIKLFNATPDDKISPNLIEYIDNEYEVTQTLNKRSRL</sequence>
<name>A0A8S5M5I3_9CAUD</name>